<proteinExistence type="evidence at transcript level"/>
<dbReference type="PROSITE" id="PS51304">
    <property type="entry name" value="GALECTIN"/>
    <property type="match status" value="1"/>
</dbReference>
<organism evidence="5">
    <name type="scientific">Penaeus merguiensis</name>
    <name type="common">Banana prawn</name>
    <name type="synonym">Fenneropenaeus merguiensis</name>
    <dbReference type="NCBI Taxonomy" id="71412"/>
    <lineage>
        <taxon>Eukaryota</taxon>
        <taxon>Metazoa</taxon>
        <taxon>Ecdysozoa</taxon>
        <taxon>Arthropoda</taxon>
        <taxon>Crustacea</taxon>
        <taxon>Multicrustacea</taxon>
        <taxon>Malacostraca</taxon>
        <taxon>Eumalacostraca</taxon>
        <taxon>Eucarida</taxon>
        <taxon>Decapoda</taxon>
        <taxon>Dendrobranchiata</taxon>
        <taxon>Penaeoidea</taxon>
        <taxon>Penaeidae</taxon>
        <taxon>Penaeus</taxon>
    </lineage>
</organism>
<dbReference type="SMART" id="SM00276">
    <property type="entry name" value="GLECT"/>
    <property type="match status" value="1"/>
</dbReference>
<dbReference type="InterPro" id="IPR013320">
    <property type="entry name" value="ConA-like_dom_sf"/>
</dbReference>
<evidence type="ECO:0000256" key="1">
    <source>
        <dbReference type="ARBA" id="ARBA00022734"/>
    </source>
</evidence>
<feature type="region of interest" description="Disordered" evidence="3">
    <location>
        <begin position="154"/>
        <end position="223"/>
    </location>
</feature>
<name>A0A2H4V104_PENME</name>
<dbReference type="PANTHER" id="PTHR11346">
    <property type="entry name" value="GALECTIN"/>
    <property type="match status" value="1"/>
</dbReference>
<dbReference type="SUPFAM" id="SSF49899">
    <property type="entry name" value="Concanavalin A-like lectins/glucanases"/>
    <property type="match status" value="1"/>
</dbReference>
<evidence type="ECO:0000256" key="3">
    <source>
        <dbReference type="SAM" id="MobiDB-lite"/>
    </source>
</evidence>
<dbReference type="AlphaFoldDB" id="A0A2H4V104"/>
<feature type="compositionally biased region" description="Low complexity" evidence="3">
    <location>
        <begin position="194"/>
        <end position="212"/>
    </location>
</feature>
<dbReference type="SMART" id="SM00908">
    <property type="entry name" value="Gal-bind_lectin"/>
    <property type="match status" value="1"/>
</dbReference>
<dbReference type="PANTHER" id="PTHR11346:SF176">
    <property type="entry name" value="32 KDA BETA-GALACTOSIDE-BINDING LECTIN LEC-3"/>
    <property type="match status" value="1"/>
</dbReference>
<dbReference type="GO" id="GO:0016936">
    <property type="term" value="F:galactoside binding"/>
    <property type="evidence" value="ECO:0007669"/>
    <property type="project" value="TreeGrafter"/>
</dbReference>
<accession>A0A2H4V104</accession>
<protein>
    <recommendedName>
        <fullName evidence="2">Galectin</fullName>
    </recommendedName>
</protein>
<dbReference type="GO" id="GO:0030246">
    <property type="term" value="F:carbohydrate binding"/>
    <property type="evidence" value="ECO:0007669"/>
    <property type="project" value="UniProtKB-UniRule"/>
</dbReference>
<evidence type="ECO:0000259" key="4">
    <source>
        <dbReference type="PROSITE" id="PS51304"/>
    </source>
</evidence>
<dbReference type="Pfam" id="PF00337">
    <property type="entry name" value="Gal-bind_lectin"/>
    <property type="match status" value="1"/>
</dbReference>
<dbReference type="SMR" id="A0A2H4V104"/>
<feature type="domain" description="Galectin" evidence="4">
    <location>
        <begin position="12"/>
        <end position="148"/>
    </location>
</feature>
<dbReference type="InterPro" id="IPR001079">
    <property type="entry name" value="Galectin_CRD"/>
</dbReference>
<dbReference type="Gene3D" id="2.60.120.200">
    <property type="match status" value="1"/>
</dbReference>
<evidence type="ECO:0000256" key="2">
    <source>
        <dbReference type="RuleBase" id="RU102079"/>
    </source>
</evidence>
<feature type="compositionally biased region" description="Pro residues" evidence="3">
    <location>
        <begin position="168"/>
        <end position="193"/>
    </location>
</feature>
<evidence type="ECO:0000313" key="5">
    <source>
        <dbReference type="EMBL" id="AUB13321.1"/>
    </source>
</evidence>
<reference evidence="5" key="1">
    <citation type="submission" date="2017-03" db="EMBL/GenBank/DDBJ databases">
        <title>Gene Cloning and Characterization of Lectin Containing Low-Density Lipoprotein Receptor Domain from Hemocytes of Fenneropenaeus merguiensis.</title>
        <authorList>
            <person name="Utarabhand P."/>
            <person name="Prapanratana R."/>
        </authorList>
    </citation>
    <scope>NUCLEOTIDE SEQUENCE</scope>
</reference>
<dbReference type="CDD" id="cd00070">
    <property type="entry name" value="GLECT"/>
    <property type="match status" value="1"/>
</dbReference>
<dbReference type="EMBL" id="KY780440">
    <property type="protein sequence ID" value="AUB13321.1"/>
    <property type="molecule type" value="mRNA"/>
</dbReference>
<keyword evidence="1 2" id="KW-0430">Lectin</keyword>
<dbReference type="InterPro" id="IPR044156">
    <property type="entry name" value="Galectin-like"/>
</dbReference>
<sequence length="338" mass="34156">MSAPVYNPGEPYLMPIAGGFTPGRIAHVTGTFKPSATSLIVKFQSGPSGDPADEIGLCIYGRLLEGVIGRNAFTRAAGWGVEEASGSAAFAQGQNFEMTILCDPMCFKIALNQQHFAEFSHRTNPATMNYINVASSSQDITLACVWIEDSAPPPPVQPPYGAPGAGGPYPPQPNYGPPPPYSGGPGYAPPMYPNQPYQQQAAPPGQYEPPQQHGSENSGAKGLLGMAAGAGTALAGALGAKHLIGKSKGGYPGGGYPGGGYPGGGYPGHGGSHGGGILNKALGVGGALAGAKMLSKPSKAMKYGVPLAGLGALAGGGYMMHQGFHHGSSSSSGSSEEE</sequence>